<dbReference type="RefSeq" id="WP_264462808.1">
    <property type="nucleotide sequence ID" value="NZ_JAOXJG010000026.1"/>
</dbReference>
<protein>
    <recommendedName>
        <fullName evidence="3">HNH nuclease domain-containing protein</fullName>
    </recommendedName>
</protein>
<reference evidence="1" key="1">
    <citation type="submission" date="2022-10" db="EMBL/GenBank/DDBJ databases">
        <title>De novo draft assembly of the Pseudomonas pretiosus genome isolated from the plants rhizorohere.</title>
        <authorList>
            <person name="Robas M."/>
            <person name="Fernandez V.M."/>
            <person name="Provanza A."/>
            <person name="Jimenez P.A."/>
        </authorList>
    </citation>
    <scope>NUCLEOTIDE SEQUENCE</scope>
    <source>
        <strain evidence="1">SAICEU11T</strain>
    </source>
</reference>
<dbReference type="Gene3D" id="1.10.30.50">
    <property type="match status" value="1"/>
</dbReference>
<evidence type="ECO:0000313" key="1">
    <source>
        <dbReference type="EMBL" id="MCW1241904.1"/>
    </source>
</evidence>
<sequence length="279" mass="33119">MARKKIEIVTIEIDGEFVEAKECTKCGEVKALSEYHRRSGGVGNRRSDCKVCKNRTSKEYLQLNKDEINSKRRNLYKSDGSSVKERNNRYYRENRDIKLGKVKEHYFDNREEKLNYAREYRKQHAGEISEKKRQYRKDNKELHKVLRHVRKARMRSLPSSLTSDQVLMLQSQGCFLTKCTEDLHLDHFIPLAWGHGGTIIENMIPLSASLNTSKKDANPFEWIKREDIRQQIDMKRWHETIEYLAKLNDMTAQEYEKYVYWCEENKRDLTIDEENTATA</sequence>
<proteinExistence type="predicted"/>
<keyword evidence="2" id="KW-1185">Reference proteome</keyword>
<dbReference type="EMBL" id="JAOXJG010000026">
    <property type="protein sequence ID" value="MCW1241904.1"/>
    <property type="molecule type" value="Genomic_DNA"/>
</dbReference>
<comment type="caution">
    <text evidence="1">The sequence shown here is derived from an EMBL/GenBank/DDBJ whole genome shotgun (WGS) entry which is preliminary data.</text>
</comment>
<dbReference type="Proteomes" id="UP001060566">
    <property type="component" value="Unassembled WGS sequence"/>
</dbReference>
<accession>A0ABT3EZU3</accession>
<dbReference type="GeneID" id="301200765"/>
<organism evidence="1 2">
    <name type="scientific">Bacillus pretiosus</name>
    <dbReference type="NCBI Taxonomy" id="2983392"/>
    <lineage>
        <taxon>Bacteria</taxon>
        <taxon>Bacillati</taxon>
        <taxon>Bacillota</taxon>
        <taxon>Bacilli</taxon>
        <taxon>Bacillales</taxon>
        <taxon>Bacillaceae</taxon>
        <taxon>Bacillus</taxon>
    </lineage>
</organism>
<gene>
    <name evidence="1" type="ORF">NGM45_23040</name>
</gene>
<evidence type="ECO:0000313" key="2">
    <source>
        <dbReference type="Proteomes" id="UP001060566"/>
    </source>
</evidence>
<name>A0ABT3EZU3_9BACI</name>
<evidence type="ECO:0008006" key="3">
    <source>
        <dbReference type="Google" id="ProtNLM"/>
    </source>
</evidence>